<feature type="transmembrane region" description="Helical" evidence="1">
    <location>
        <begin position="62"/>
        <end position="80"/>
    </location>
</feature>
<keyword evidence="1" id="KW-1133">Transmembrane helix</keyword>
<keyword evidence="1" id="KW-0472">Membrane</keyword>
<sequence>MSSKKTLFLVEVSIFTALAFLLDIIPFLSFKVWPNGGSVSFAMIPVFIVAFRWGLKGGLLSGLLWGLLQLTVNPSIIHPLQGFIEYGFAFTVLGLAGIFAKPVQQSMRDGEFAKRFLYIMLGVFIGSVLRFLAHFYAGIVFWDHFAPENQEVWIYSLVYNGSYMLPSFILCTIVVFFLFIKQPRTLLQS</sequence>
<dbReference type="RefSeq" id="WP_090869410.1">
    <property type="nucleotide sequence ID" value="NZ_FOHE01000008.1"/>
</dbReference>
<proteinExistence type="predicted"/>
<evidence type="ECO:0000256" key="1">
    <source>
        <dbReference type="SAM" id="Phobius"/>
    </source>
</evidence>
<dbReference type="GO" id="GO:0005886">
    <property type="term" value="C:plasma membrane"/>
    <property type="evidence" value="ECO:0007669"/>
    <property type="project" value="InterPro"/>
</dbReference>
<name>A0A1I0D6H3_9BACI</name>
<dbReference type="Gene3D" id="1.10.1760.20">
    <property type="match status" value="1"/>
</dbReference>
<dbReference type="STRING" id="930131.SAMN05216389_10837"/>
<feature type="transmembrane region" description="Helical" evidence="1">
    <location>
        <begin position="116"/>
        <end position="142"/>
    </location>
</feature>
<dbReference type="GO" id="GO:0015234">
    <property type="term" value="F:thiamine transmembrane transporter activity"/>
    <property type="evidence" value="ECO:0007669"/>
    <property type="project" value="InterPro"/>
</dbReference>
<feature type="transmembrane region" description="Helical" evidence="1">
    <location>
        <begin position="162"/>
        <end position="180"/>
    </location>
</feature>
<dbReference type="OrthoDB" id="9795813at2"/>
<protein>
    <submittedName>
        <fullName evidence="2">Thiamine transporter</fullName>
    </submittedName>
</protein>
<gene>
    <name evidence="2" type="ORF">SAMN05216389_10837</name>
</gene>
<dbReference type="AlphaFoldDB" id="A0A1I0D6H3"/>
<feature type="transmembrane region" description="Helical" evidence="1">
    <location>
        <begin position="36"/>
        <end position="55"/>
    </location>
</feature>
<feature type="transmembrane region" description="Helical" evidence="1">
    <location>
        <begin position="7"/>
        <end position="30"/>
    </location>
</feature>
<dbReference type="EMBL" id="FOHE01000008">
    <property type="protein sequence ID" value="SET27789.1"/>
    <property type="molecule type" value="Genomic_DNA"/>
</dbReference>
<dbReference type="InterPro" id="IPR012651">
    <property type="entry name" value="Thia_Transptr_ThiT"/>
</dbReference>
<feature type="transmembrane region" description="Helical" evidence="1">
    <location>
        <begin position="86"/>
        <end position="104"/>
    </location>
</feature>
<dbReference type="Proteomes" id="UP000198618">
    <property type="component" value="Unassembled WGS sequence"/>
</dbReference>
<organism evidence="2 3">
    <name type="scientific">Oceanobacillus limi</name>
    <dbReference type="NCBI Taxonomy" id="930131"/>
    <lineage>
        <taxon>Bacteria</taxon>
        <taxon>Bacillati</taxon>
        <taxon>Bacillota</taxon>
        <taxon>Bacilli</taxon>
        <taxon>Bacillales</taxon>
        <taxon>Bacillaceae</taxon>
        <taxon>Oceanobacillus</taxon>
    </lineage>
</organism>
<accession>A0A1I0D6H3</accession>
<evidence type="ECO:0000313" key="2">
    <source>
        <dbReference type="EMBL" id="SET27789.1"/>
    </source>
</evidence>
<reference evidence="2 3" key="1">
    <citation type="submission" date="2016-10" db="EMBL/GenBank/DDBJ databases">
        <authorList>
            <person name="de Groot N.N."/>
        </authorList>
    </citation>
    <scope>NUCLEOTIDE SEQUENCE [LARGE SCALE GENOMIC DNA]</scope>
    <source>
        <strain evidence="2 3">IBRC-M 10780</strain>
    </source>
</reference>
<keyword evidence="1" id="KW-0812">Transmembrane</keyword>
<keyword evidence="3" id="KW-1185">Reference proteome</keyword>
<dbReference type="Pfam" id="PF09515">
    <property type="entry name" value="Thia_YuaJ"/>
    <property type="match status" value="1"/>
</dbReference>
<dbReference type="NCBIfam" id="TIGR02357">
    <property type="entry name" value="ECF_ThiT_YuaJ"/>
    <property type="match status" value="1"/>
</dbReference>
<evidence type="ECO:0000313" key="3">
    <source>
        <dbReference type="Proteomes" id="UP000198618"/>
    </source>
</evidence>